<protein>
    <recommendedName>
        <fullName evidence="2">Hemerythrin-like domain-containing protein</fullName>
    </recommendedName>
</protein>
<name>A0A918SAT9_9FLAO</name>
<reference evidence="3" key="1">
    <citation type="journal article" date="2014" name="Int. J. Syst. Evol. Microbiol.">
        <title>Complete genome sequence of Corynebacterium casei LMG S-19264T (=DSM 44701T), isolated from a smear-ripened cheese.</title>
        <authorList>
            <consortium name="US DOE Joint Genome Institute (JGI-PGF)"/>
            <person name="Walter F."/>
            <person name="Albersmeier A."/>
            <person name="Kalinowski J."/>
            <person name="Ruckert C."/>
        </authorList>
    </citation>
    <scope>NUCLEOTIDE SEQUENCE</scope>
    <source>
        <strain evidence="3">KCTC 12719</strain>
    </source>
</reference>
<dbReference type="Proteomes" id="UP000610456">
    <property type="component" value="Unassembled WGS sequence"/>
</dbReference>
<dbReference type="AlphaFoldDB" id="A0A918SAT9"/>
<reference evidence="3" key="2">
    <citation type="submission" date="2020-09" db="EMBL/GenBank/DDBJ databases">
        <authorList>
            <person name="Sun Q."/>
            <person name="Kim S."/>
        </authorList>
    </citation>
    <scope>NUCLEOTIDE SEQUENCE</scope>
    <source>
        <strain evidence="3">KCTC 12719</strain>
    </source>
</reference>
<dbReference type="InterPro" id="IPR012312">
    <property type="entry name" value="Hemerythrin-like"/>
</dbReference>
<evidence type="ECO:0000259" key="2">
    <source>
        <dbReference type="Pfam" id="PF01814"/>
    </source>
</evidence>
<dbReference type="EMBL" id="BMXB01000002">
    <property type="protein sequence ID" value="GHA31544.1"/>
    <property type="molecule type" value="Genomic_DNA"/>
</dbReference>
<dbReference type="Pfam" id="PF01814">
    <property type="entry name" value="Hemerythrin"/>
    <property type="match status" value="1"/>
</dbReference>
<organism evidence="3 4">
    <name type="scientific">Salinimicrobium marinum</name>
    <dbReference type="NCBI Taxonomy" id="680283"/>
    <lineage>
        <taxon>Bacteria</taxon>
        <taxon>Pseudomonadati</taxon>
        <taxon>Bacteroidota</taxon>
        <taxon>Flavobacteriia</taxon>
        <taxon>Flavobacteriales</taxon>
        <taxon>Flavobacteriaceae</taxon>
        <taxon>Salinimicrobium</taxon>
    </lineage>
</organism>
<dbReference type="Gene3D" id="1.20.120.520">
    <property type="entry name" value="nmb1532 protein domain like"/>
    <property type="match status" value="1"/>
</dbReference>
<comment type="caution">
    <text evidence="3">The sequence shown here is derived from an EMBL/GenBank/DDBJ whole genome shotgun (WGS) entry which is preliminary data.</text>
</comment>
<gene>
    <name evidence="3" type="ORF">GCM10007103_11490</name>
</gene>
<keyword evidence="4" id="KW-1185">Reference proteome</keyword>
<evidence type="ECO:0000313" key="4">
    <source>
        <dbReference type="Proteomes" id="UP000610456"/>
    </source>
</evidence>
<dbReference type="RefSeq" id="WP_189603745.1">
    <property type="nucleotide sequence ID" value="NZ_BMXB01000002.1"/>
</dbReference>
<feature type="region of interest" description="Disordered" evidence="1">
    <location>
        <begin position="133"/>
        <end position="155"/>
    </location>
</feature>
<feature type="compositionally biased region" description="Basic and acidic residues" evidence="1">
    <location>
        <begin position="133"/>
        <end position="144"/>
    </location>
</feature>
<evidence type="ECO:0000313" key="3">
    <source>
        <dbReference type="EMBL" id="GHA31544.1"/>
    </source>
</evidence>
<evidence type="ECO:0000256" key="1">
    <source>
        <dbReference type="SAM" id="MobiDB-lite"/>
    </source>
</evidence>
<feature type="domain" description="Hemerythrin-like" evidence="2">
    <location>
        <begin position="17"/>
        <end position="120"/>
    </location>
</feature>
<accession>A0A918SAT9</accession>
<sequence>MSTPLKRHEGLKPLSRDHHQGLLLCWKIREGLKKEVSPERIKAYASFFYKTQLIPHFAFEEKEIFPLLEEQNPLRKQAINEHQRLVALFTEDYDPEKAVTEIATALEDHIRFEERVLFQEIQHQTEEKILSEIGEKENELKTPDPDAWEDQFWQK</sequence>
<proteinExistence type="predicted"/>